<dbReference type="GO" id="GO:0009579">
    <property type="term" value="C:thylakoid"/>
    <property type="evidence" value="ECO:0007669"/>
    <property type="project" value="InterPro"/>
</dbReference>
<dbReference type="AlphaFoldDB" id="A0A9Q1JJ12"/>
<dbReference type="EMBL" id="JAKOGI010002424">
    <property type="protein sequence ID" value="KAJ8422031.1"/>
    <property type="molecule type" value="Genomic_DNA"/>
</dbReference>
<keyword evidence="2" id="KW-1185">Reference proteome</keyword>
<organism evidence="1 2">
    <name type="scientific">Carnegiea gigantea</name>
    <dbReference type="NCBI Taxonomy" id="171969"/>
    <lineage>
        <taxon>Eukaryota</taxon>
        <taxon>Viridiplantae</taxon>
        <taxon>Streptophyta</taxon>
        <taxon>Embryophyta</taxon>
        <taxon>Tracheophyta</taxon>
        <taxon>Spermatophyta</taxon>
        <taxon>Magnoliopsida</taxon>
        <taxon>eudicotyledons</taxon>
        <taxon>Gunneridae</taxon>
        <taxon>Pentapetalae</taxon>
        <taxon>Caryophyllales</taxon>
        <taxon>Cactineae</taxon>
        <taxon>Cactaceae</taxon>
        <taxon>Cactoideae</taxon>
        <taxon>Echinocereeae</taxon>
        <taxon>Carnegiea</taxon>
    </lineage>
</organism>
<proteinExistence type="predicted"/>
<name>A0A9Q1JJ12_9CARY</name>
<accession>A0A9Q1JJ12</accession>
<dbReference type="InterPro" id="IPR001280">
    <property type="entry name" value="PSI_PsaA/B"/>
</dbReference>
<dbReference type="SUPFAM" id="SSF81558">
    <property type="entry name" value="Photosystem I subunits PsaA/PsaB"/>
    <property type="match status" value="1"/>
</dbReference>
<protein>
    <recommendedName>
        <fullName evidence="3">Reverse transcriptase</fullName>
    </recommendedName>
</protein>
<gene>
    <name evidence="1" type="ORF">Cgig2_012543</name>
</gene>
<sequence length="174" mass="19639">MKRQRKLIEKIRVDGELVSDKETIRRAFVRHFKQIYKKEDSTTLDLPQLTQADAGYLDMPVTTLEIEEALLSCHPSKSPGYDGFNLKCIRKVWPLIGEEFCQYIHNFFKTGVLNPSVNTTWVTLIPKKQGTTVLILLKGVLFARSSHLISNKANLGFRFPCDGPGRGGICQVSA</sequence>
<evidence type="ECO:0000313" key="2">
    <source>
        <dbReference type="Proteomes" id="UP001153076"/>
    </source>
</evidence>
<evidence type="ECO:0000313" key="1">
    <source>
        <dbReference type="EMBL" id="KAJ8422031.1"/>
    </source>
</evidence>
<dbReference type="GO" id="GO:0015979">
    <property type="term" value="P:photosynthesis"/>
    <property type="evidence" value="ECO:0007669"/>
    <property type="project" value="InterPro"/>
</dbReference>
<comment type="caution">
    <text evidence="1">The sequence shown here is derived from an EMBL/GenBank/DDBJ whole genome shotgun (WGS) entry which is preliminary data.</text>
</comment>
<dbReference type="OrthoDB" id="1938551at2759"/>
<dbReference type="Gene3D" id="1.20.1130.10">
    <property type="entry name" value="Photosystem I PsaA/PsaB"/>
    <property type="match status" value="1"/>
</dbReference>
<dbReference type="Pfam" id="PF00223">
    <property type="entry name" value="PsaA_PsaB"/>
    <property type="match status" value="1"/>
</dbReference>
<reference evidence="1" key="1">
    <citation type="submission" date="2022-04" db="EMBL/GenBank/DDBJ databases">
        <title>Carnegiea gigantea Genome sequencing and assembly v2.</title>
        <authorList>
            <person name="Copetti D."/>
            <person name="Sanderson M.J."/>
            <person name="Burquez A."/>
            <person name="Wojciechowski M.F."/>
        </authorList>
    </citation>
    <scope>NUCLEOTIDE SEQUENCE</scope>
    <source>
        <strain evidence="1">SGP5-SGP5p</strain>
        <tissue evidence="1">Aerial part</tissue>
    </source>
</reference>
<evidence type="ECO:0008006" key="3">
    <source>
        <dbReference type="Google" id="ProtNLM"/>
    </source>
</evidence>
<dbReference type="GO" id="GO:0016020">
    <property type="term" value="C:membrane"/>
    <property type="evidence" value="ECO:0007669"/>
    <property type="project" value="InterPro"/>
</dbReference>
<dbReference type="InterPro" id="IPR036408">
    <property type="entry name" value="PSI_PsaA/B_sf"/>
</dbReference>
<dbReference type="Proteomes" id="UP001153076">
    <property type="component" value="Unassembled WGS sequence"/>
</dbReference>